<reference evidence="2 3" key="1">
    <citation type="submission" date="2013-12" db="EMBL/GenBank/DDBJ databases">
        <title>Draft genome of the parsitic nematode Ancylostoma duodenale.</title>
        <authorList>
            <person name="Mitreva M."/>
        </authorList>
    </citation>
    <scope>NUCLEOTIDE SEQUENCE [LARGE SCALE GENOMIC DNA]</scope>
    <source>
        <strain evidence="2 3">Zhejiang</strain>
    </source>
</reference>
<name>A0A0C2DV74_9BILA</name>
<gene>
    <name evidence="2" type="ORF">ANCDUO_02917</name>
</gene>
<dbReference type="EMBL" id="KN726977">
    <property type="protein sequence ID" value="KIH66757.1"/>
    <property type="molecule type" value="Genomic_DNA"/>
</dbReference>
<dbReference type="Proteomes" id="UP000054047">
    <property type="component" value="Unassembled WGS sequence"/>
</dbReference>
<organism evidence="2 3">
    <name type="scientific">Ancylostoma duodenale</name>
    <dbReference type="NCBI Taxonomy" id="51022"/>
    <lineage>
        <taxon>Eukaryota</taxon>
        <taxon>Metazoa</taxon>
        <taxon>Ecdysozoa</taxon>
        <taxon>Nematoda</taxon>
        <taxon>Chromadorea</taxon>
        <taxon>Rhabditida</taxon>
        <taxon>Rhabditina</taxon>
        <taxon>Rhabditomorpha</taxon>
        <taxon>Strongyloidea</taxon>
        <taxon>Ancylostomatidae</taxon>
        <taxon>Ancylostomatinae</taxon>
        <taxon>Ancylostoma</taxon>
    </lineage>
</organism>
<evidence type="ECO:0000313" key="3">
    <source>
        <dbReference type="Proteomes" id="UP000054047"/>
    </source>
</evidence>
<evidence type="ECO:0000256" key="1">
    <source>
        <dbReference type="SAM" id="MobiDB-lite"/>
    </source>
</evidence>
<feature type="compositionally biased region" description="Polar residues" evidence="1">
    <location>
        <begin position="92"/>
        <end position="105"/>
    </location>
</feature>
<evidence type="ECO:0000313" key="2">
    <source>
        <dbReference type="EMBL" id="KIH66757.1"/>
    </source>
</evidence>
<feature type="region of interest" description="Disordered" evidence="1">
    <location>
        <begin position="30"/>
        <end position="105"/>
    </location>
</feature>
<dbReference type="AlphaFoldDB" id="A0A0C2DV74"/>
<sequence length="105" mass="11615">MPVVANAANGHAVRIRCVWAALSVSSARNKRVTRPTHQPLSQLHMRPSAARTGFAPIRRREQPLPGTKRRKLRGPATTSCSTSELRWRTGRLAQSDSSSTRQCNT</sequence>
<keyword evidence="3" id="KW-1185">Reference proteome</keyword>
<accession>A0A0C2DV74</accession>
<protein>
    <submittedName>
        <fullName evidence="2">Uncharacterized protein</fullName>
    </submittedName>
</protein>
<proteinExistence type="predicted"/>